<proteinExistence type="inferred from homology"/>
<dbReference type="GO" id="GO:0030246">
    <property type="term" value="F:carbohydrate binding"/>
    <property type="evidence" value="ECO:0007669"/>
    <property type="project" value="UniProtKB-KW"/>
</dbReference>
<feature type="domain" description="Jacalin-type lectin" evidence="3">
    <location>
        <begin position="1"/>
        <end position="77"/>
    </location>
</feature>
<dbReference type="PROSITE" id="PS51752">
    <property type="entry name" value="JACALIN_LECTIN"/>
    <property type="match status" value="1"/>
</dbReference>
<evidence type="ECO:0000313" key="4">
    <source>
        <dbReference type="EMBL" id="KAJ8532065.1"/>
    </source>
</evidence>
<name>A0A9Q1L9W8_9SOLA</name>
<dbReference type="InterPro" id="IPR001229">
    <property type="entry name" value="Jacalin-like_lectin_dom"/>
</dbReference>
<keyword evidence="2" id="KW-0430">Lectin</keyword>
<dbReference type="Proteomes" id="UP001152561">
    <property type="component" value="Unassembled WGS sequence"/>
</dbReference>
<dbReference type="SUPFAM" id="SSF51101">
    <property type="entry name" value="Mannose-binding lectins"/>
    <property type="match status" value="1"/>
</dbReference>
<dbReference type="Gene3D" id="2.100.10.30">
    <property type="entry name" value="Jacalin-like lectin domain"/>
    <property type="match status" value="1"/>
</dbReference>
<gene>
    <name evidence="4" type="ORF">K7X08_011988</name>
</gene>
<protein>
    <recommendedName>
        <fullName evidence="3">Jacalin-type lectin domain-containing protein</fullName>
    </recommendedName>
</protein>
<dbReference type="EMBL" id="JAJAGQ010000020">
    <property type="protein sequence ID" value="KAJ8532065.1"/>
    <property type="molecule type" value="Genomic_DNA"/>
</dbReference>
<dbReference type="Pfam" id="PF01419">
    <property type="entry name" value="Jacalin"/>
    <property type="match status" value="1"/>
</dbReference>
<evidence type="ECO:0000256" key="2">
    <source>
        <dbReference type="ARBA" id="ARBA00022734"/>
    </source>
</evidence>
<evidence type="ECO:0000256" key="1">
    <source>
        <dbReference type="ARBA" id="ARBA00006568"/>
    </source>
</evidence>
<sequence>MEHLTGITGALGLFEGHLVVKCLSSITNVKSYGPFESERGVESRGRPFHLEMKGWDIVGFHGRAGSYLDAIGVYLQKLITSPTLPMEPKCDDEKFEEEGGWELVEVLSNLAF</sequence>
<reference evidence="5" key="1">
    <citation type="journal article" date="2023" name="Proc. Natl. Acad. Sci. U.S.A.">
        <title>Genomic and structural basis for evolution of tropane alkaloid biosynthesis.</title>
        <authorList>
            <person name="Wanga Y.-J."/>
            <person name="Taina T."/>
            <person name="Yua J.-Y."/>
            <person name="Lia J."/>
            <person name="Xua B."/>
            <person name="Chenc J."/>
            <person name="D'Auriad J.C."/>
            <person name="Huanga J.-P."/>
            <person name="Huanga S.-X."/>
        </authorList>
    </citation>
    <scope>NUCLEOTIDE SEQUENCE [LARGE SCALE GENOMIC DNA]</scope>
    <source>
        <strain evidence="5">cv. KIB-2019</strain>
    </source>
</reference>
<dbReference type="PANTHER" id="PTHR47293">
    <property type="entry name" value="JACALIN-RELATED LECTIN 3"/>
    <property type="match status" value="1"/>
</dbReference>
<evidence type="ECO:0000259" key="3">
    <source>
        <dbReference type="PROSITE" id="PS51752"/>
    </source>
</evidence>
<accession>A0A9Q1L9W8</accession>
<keyword evidence="5" id="KW-1185">Reference proteome</keyword>
<evidence type="ECO:0000313" key="5">
    <source>
        <dbReference type="Proteomes" id="UP001152561"/>
    </source>
</evidence>
<comment type="similarity">
    <text evidence="1">Belongs to the jacalin lectin family.</text>
</comment>
<organism evidence="4 5">
    <name type="scientific">Anisodus acutangulus</name>
    <dbReference type="NCBI Taxonomy" id="402998"/>
    <lineage>
        <taxon>Eukaryota</taxon>
        <taxon>Viridiplantae</taxon>
        <taxon>Streptophyta</taxon>
        <taxon>Embryophyta</taxon>
        <taxon>Tracheophyta</taxon>
        <taxon>Spermatophyta</taxon>
        <taxon>Magnoliopsida</taxon>
        <taxon>eudicotyledons</taxon>
        <taxon>Gunneridae</taxon>
        <taxon>Pentapetalae</taxon>
        <taxon>asterids</taxon>
        <taxon>lamiids</taxon>
        <taxon>Solanales</taxon>
        <taxon>Solanaceae</taxon>
        <taxon>Solanoideae</taxon>
        <taxon>Hyoscyameae</taxon>
        <taxon>Anisodus</taxon>
    </lineage>
</organism>
<comment type="caution">
    <text evidence="4">The sequence shown here is derived from an EMBL/GenBank/DDBJ whole genome shotgun (WGS) entry which is preliminary data.</text>
</comment>
<dbReference type="InterPro" id="IPR036404">
    <property type="entry name" value="Jacalin-like_lectin_dom_sf"/>
</dbReference>
<dbReference type="OrthoDB" id="1901752at2759"/>
<dbReference type="PANTHER" id="PTHR47293:SF77">
    <property type="entry name" value="AGGLUTININ-LIKE"/>
    <property type="match status" value="1"/>
</dbReference>
<dbReference type="AlphaFoldDB" id="A0A9Q1L9W8"/>